<reference evidence="1 2" key="1">
    <citation type="submission" date="2013-06" db="EMBL/GenBank/DDBJ databases">
        <authorList>
            <person name="Weinstock G."/>
            <person name="Sodergren E."/>
            <person name="Lobos E.A."/>
            <person name="Fulton L."/>
            <person name="Fulton R."/>
            <person name="Courtney L."/>
            <person name="Fronick C."/>
            <person name="O'Laughlin M."/>
            <person name="Godfrey J."/>
            <person name="Wilson R.M."/>
            <person name="Miner T."/>
            <person name="Farmer C."/>
            <person name="Delehaunty K."/>
            <person name="Cordes M."/>
            <person name="Minx P."/>
            <person name="Tomlinson C."/>
            <person name="Chen J."/>
            <person name="Wollam A."/>
            <person name="Pepin K.H."/>
            <person name="Bhonagiri V."/>
            <person name="Zhang X."/>
            <person name="Warren W."/>
            <person name="Mitreva M."/>
            <person name="Mardis E.R."/>
            <person name="Wilson R.K."/>
        </authorList>
    </citation>
    <scope>NUCLEOTIDE SEQUENCE [LARGE SCALE GENOMIC DNA]</scope>
    <source>
        <strain evidence="1 2">JCP8017A</strain>
    </source>
</reference>
<dbReference type="EMBL" id="ATJN01000037">
    <property type="protein sequence ID" value="EPI52310.1"/>
    <property type="molecule type" value="Genomic_DNA"/>
</dbReference>
<name>T2PKI7_9BIFI</name>
<organism evidence="1 2">
    <name type="scientific">Gardnerella pickettii JCP8017A</name>
    <dbReference type="NCBI Taxonomy" id="1261062"/>
    <lineage>
        <taxon>Bacteria</taxon>
        <taxon>Bacillati</taxon>
        <taxon>Actinomycetota</taxon>
        <taxon>Actinomycetes</taxon>
        <taxon>Bifidobacteriales</taxon>
        <taxon>Bifidobacteriaceae</taxon>
        <taxon>Gardnerella</taxon>
        <taxon>Gardnerella pickettii</taxon>
    </lineage>
</organism>
<dbReference type="AlphaFoldDB" id="T2PKI7"/>
<protein>
    <submittedName>
        <fullName evidence="1">Uncharacterized protein</fullName>
    </submittedName>
</protein>
<dbReference type="HOGENOM" id="CLU_2781833_0_0_11"/>
<evidence type="ECO:0000313" key="1">
    <source>
        <dbReference type="EMBL" id="EPI52310.1"/>
    </source>
</evidence>
<feature type="non-terminal residue" evidence="1">
    <location>
        <position position="1"/>
    </location>
</feature>
<accession>T2PKI7</accession>
<gene>
    <name evidence="1" type="ORF">HMPREF1577_00788</name>
</gene>
<comment type="caution">
    <text evidence="1">The sequence shown here is derived from an EMBL/GenBank/DDBJ whole genome shotgun (WGS) entry which is preliminary data.</text>
</comment>
<evidence type="ECO:0000313" key="2">
    <source>
        <dbReference type="Proteomes" id="UP000015779"/>
    </source>
</evidence>
<proteinExistence type="predicted"/>
<sequence length="69" mass="8105">EGSPPRMRERPRLFLLMAVESRITPAYAGKTLKIPIKMAISITETVKFHLLFKFNLSQNMVQQYFIFMK</sequence>
<dbReference type="Proteomes" id="UP000015779">
    <property type="component" value="Unassembled WGS sequence"/>
</dbReference>